<evidence type="ECO:0000313" key="2">
    <source>
        <dbReference type="Proteomes" id="UP001177021"/>
    </source>
</evidence>
<proteinExistence type="predicted"/>
<comment type="caution">
    <text evidence="1">The sequence shown here is derived from an EMBL/GenBank/DDBJ whole genome shotgun (WGS) entry which is preliminary data.</text>
</comment>
<protein>
    <submittedName>
        <fullName evidence="1">Uncharacterized protein</fullName>
    </submittedName>
</protein>
<dbReference type="EMBL" id="CASHSV030000002">
    <property type="protein sequence ID" value="CAJ2633550.1"/>
    <property type="molecule type" value="Genomic_DNA"/>
</dbReference>
<sequence length="118" mass="13401">MAAIAKVTLPSSSLTTFKTSFLPKSPSLSHNIAIVSPKSTTLGLKVHAKLGDRDEDTKTGDKKKFITREQEPEQYVILANSRREGRRESNEDTTSLHYHIWYVNSFCNLSHCFCKWLD</sequence>
<keyword evidence="2" id="KW-1185">Reference proteome</keyword>
<evidence type="ECO:0000313" key="1">
    <source>
        <dbReference type="EMBL" id="CAJ2633550.1"/>
    </source>
</evidence>
<name>A0ACB0IMZ2_TRIPR</name>
<accession>A0ACB0IMZ2</accession>
<dbReference type="Proteomes" id="UP001177021">
    <property type="component" value="Unassembled WGS sequence"/>
</dbReference>
<organism evidence="1 2">
    <name type="scientific">Trifolium pratense</name>
    <name type="common">Red clover</name>
    <dbReference type="NCBI Taxonomy" id="57577"/>
    <lineage>
        <taxon>Eukaryota</taxon>
        <taxon>Viridiplantae</taxon>
        <taxon>Streptophyta</taxon>
        <taxon>Embryophyta</taxon>
        <taxon>Tracheophyta</taxon>
        <taxon>Spermatophyta</taxon>
        <taxon>Magnoliopsida</taxon>
        <taxon>eudicotyledons</taxon>
        <taxon>Gunneridae</taxon>
        <taxon>Pentapetalae</taxon>
        <taxon>rosids</taxon>
        <taxon>fabids</taxon>
        <taxon>Fabales</taxon>
        <taxon>Fabaceae</taxon>
        <taxon>Papilionoideae</taxon>
        <taxon>50 kb inversion clade</taxon>
        <taxon>NPAAA clade</taxon>
        <taxon>Hologalegina</taxon>
        <taxon>IRL clade</taxon>
        <taxon>Trifolieae</taxon>
        <taxon>Trifolium</taxon>
    </lineage>
</organism>
<gene>
    <name evidence="1" type="ORF">MILVUS5_LOCUS4630</name>
</gene>
<reference evidence="1" key="1">
    <citation type="submission" date="2023-10" db="EMBL/GenBank/DDBJ databases">
        <authorList>
            <person name="Rodriguez Cubillos JULIANA M."/>
            <person name="De Vega J."/>
        </authorList>
    </citation>
    <scope>NUCLEOTIDE SEQUENCE</scope>
</reference>